<dbReference type="InterPro" id="IPR026367">
    <property type="entry name" value="FxsC_C"/>
</dbReference>
<dbReference type="Gene3D" id="3.40.50.10140">
    <property type="entry name" value="Toll/interleukin-1 receptor homology (TIR) domain"/>
    <property type="match status" value="1"/>
</dbReference>
<comment type="caution">
    <text evidence="2">The sequence shown here is derived from an EMBL/GenBank/DDBJ whole genome shotgun (WGS) entry which is preliminary data.</text>
</comment>
<accession>A0A8J3KGR3</accession>
<reference evidence="2 3" key="1">
    <citation type="submission" date="2021-01" db="EMBL/GenBank/DDBJ databases">
        <title>Whole genome shotgun sequence of Catellatospora citrea NBRC 14495.</title>
        <authorList>
            <person name="Komaki H."/>
            <person name="Tamura T."/>
        </authorList>
    </citation>
    <scope>NUCLEOTIDE SEQUENCE [LARGE SCALE GENOMIC DNA]</scope>
    <source>
        <strain evidence="2 3">NBRC 14495</strain>
    </source>
</reference>
<dbReference type="NCBIfam" id="TIGR04276">
    <property type="entry name" value="FxsC_Cterm"/>
    <property type="match status" value="1"/>
</dbReference>
<name>A0A8J3KGR3_9ACTN</name>
<sequence>MTAAEPSPEICFFLSYARPPSAAGEHWVRMFFKELQAQVAHEARRAGRLQPGGELGQGFADFLPRGPERDTAVARALGSARVLVPLYSPEYLERSTTRRERATFLQRVMNGSDSPPWWRIQAVLWTPVSATGHVSDLSRALELGEDFPEYTRHGLETMRRLSEHREHYDAVVRRLAGRIVAAAHQPLPVAAEPVAEADVPGQAPAEAATPFVIAVVAPSEGELPAQRQPACYGLHSVLWRPYRTSHLLGIADRTAQVARQFRMPDRIVDFADRDHLLVMYPGVILIDPWILAREDGRRRLQAAVEIAVSRQWVTLMVVVDRNDPQYAGRGSDLAREAMSMASAAQGSKLTREALEFEQNISRVVARNRRRYLSERPPPDGPPPTPRPRLRDPDDTGDPADPGPDPTVGEDR</sequence>
<dbReference type="Proteomes" id="UP000659904">
    <property type="component" value="Unassembled WGS sequence"/>
</dbReference>
<evidence type="ECO:0000313" key="2">
    <source>
        <dbReference type="EMBL" id="GIF98603.1"/>
    </source>
</evidence>
<organism evidence="2 3">
    <name type="scientific">Catellatospora citrea</name>
    <dbReference type="NCBI Taxonomy" id="53366"/>
    <lineage>
        <taxon>Bacteria</taxon>
        <taxon>Bacillati</taxon>
        <taxon>Actinomycetota</taxon>
        <taxon>Actinomycetes</taxon>
        <taxon>Micromonosporales</taxon>
        <taxon>Micromonosporaceae</taxon>
        <taxon>Catellatospora</taxon>
    </lineage>
</organism>
<feature type="region of interest" description="Disordered" evidence="1">
    <location>
        <begin position="367"/>
        <end position="411"/>
    </location>
</feature>
<protein>
    <recommendedName>
        <fullName evidence="4">FxsC-like protein</fullName>
    </recommendedName>
</protein>
<evidence type="ECO:0008006" key="4">
    <source>
        <dbReference type="Google" id="ProtNLM"/>
    </source>
</evidence>
<dbReference type="RefSeq" id="WP_147432727.1">
    <property type="nucleotide sequence ID" value="NZ_BONH01000016.1"/>
</dbReference>
<evidence type="ECO:0000313" key="3">
    <source>
        <dbReference type="Proteomes" id="UP000659904"/>
    </source>
</evidence>
<keyword evidence="3" id="KW-1185">Reference proteome</keyword>
<proteinExistence type="predicted"/>
<dbReference type="EMBL" id="BONH01000016">
    <property type="protein sequence ID" value="GIF98603.1"/>
    <property type="molecule type" value="Genomic_DNA"/>
</dbReference>
<dbReference type="InterPro" id="IPR035897">
    <property type="entry name" value="Toll_tir_struct_dom_sf"/>
</dbReference>
<dbReference type="AlphaFoldDB" id="A0A8J3KGR3"/>
<gene>
    <name evidence="2" type="ORF">Cci01nite_36970</name>
</gene>
<evidence type="ECO:0000256" key="1">
    <source>
        <dbReference type="SAM" id="MobiDB-lite"/>
    </source>
</evidence>